<feature type="chain" id="PRO_5045155772" description="Carboxypeptidase regulatory-like domain-containing protein" evidence="1">
    <location>
        <begin position="25"/>
        <end position="145"/>
    </location>
</feature>
<gene>
    <name evidence="2" type="ORF">MECH1_V1_1392</name>
</gene>
<evidence type="ECO:0000313" key="3">
    <source>
        <dbReference type="Proteomes" id="UP001497493"/>
    </source>
</evidence>
<sequence length="145" mass="15202">MKTFSHFVNALFLIVASLAAPALAEEPGPPKVQVPGYGPGIAGHVIVAPYCPPGTFCPLYLRTYPGAIVLVLNEQRQTVAEAHGNESGSFIVSVPPGTYILHVQTVDYPRCPEVQAVVEGEDFTLTNLRCVEGGAGGSTTPKTPG</sequence>
<protein>
    <recommendedName>
        <fullName evidence="4">Carboxypeptidase regulatory-like domain-containing protein</fullName>
    </recommendedName>
</protein>
<organism evidence="2 3">
    <name type="scientific">Candidatus Methylocalor cossyra</name>
    <dbReference type="NCBI Taxonomy" id="3108543"/>
    <lineage>
        <taxon>Bacteria</taxon>
        <taxon>Pseudomonadati</taxon>
        <taxon>Pseudomonadota</taxon>
        <taxon>Gammaproteobacteria</taxon>
        <taxon>Methylococcales</taxon>
        <taxon>Methylococcaceae</taxon>
        <taxon>Candidatus Methylocalor</taxon>
    </lineage>
</organism>
<keyword evidence="1" id="KW-0732">Signal</keyword>
<feature type="signal peptide" evidence="1">
    <location>
        <begin position="1"/>
        <end position="24"/>
    </location>
</feature>
<dbReference type="InterPro" id="IPR008969">
    <property type="entry name" value="CarboxyPept-like_regulatory"/>
</dbReference>
<evidence type="ECO:0000256" key="1">
    <source>
        <dbReference type="SAM" id="SignalP"/>
    </source>
</evidence>
<evidence type="ECO:0000313" key="2">
    <source>
        <dbReference type="EMBL" id="CAL1240168.1"/>
    </source>
</evidence>
<dbReference type="EMBL" id="OZ026884">
    <property type="protein sequence ID" value="CAL1240168.1"/>
    <property type="molecule type" value="Genomic_DNA"/>
</dbReference>
<keyword evidence="3" id="KW-1185">Reference proteome</keyword>
<dbReference type="Proteomes" id="UP001497493">
    <property type="component" value="Chromosome"/>
</dbReference>
<name>A0ABP1C7Q2_9GAMM</name>
<dbReference type="RefSeq" id="WP_348759672.1">
    <property type="nucleotide sequence ID" value="NZ_OZ026884.1"/>
</dbReference>
<dbReference type="SUPFAM" id="SSF49464">
    <property type="entry name" value="Carboxypeptidase regulatory domain-like"/>
    <property type="match status" value="1"/>
</dbReference>
<accession>A0ABP1C7Q2</accession>
<evidence type="ECO:0008006" key="4">
    <source>
        <dbReference type="Google" id="ProtNLM"/>
    </source>
</evidence>
<reference evidence="2 3" key="1">
    <citation type="submission" date="2024-04" db="EMBL/GenBank/DDBJ databases">
        <authorList>
            <person name="Cremers G."/>
        </authorList>
    </citation>
    <scope>NUCLEOTIDE SEQUENCE [LARGE SCALE GENOMIC DNA]</scope>
    <source>
        <strain evidence="2">MeCH1-AG</strain>
    </source>
</reference>
<proteinExistence type="predicted"/>